<proteinExistence type="predicted"/>
<dbReference type="EMBL" id="LSDK01000011">
    <property type="protein sequence ID" value="KXB78576.1"/>
    <property type="molecule type" value="Genomic_DNA"/>
</dbReference>
<organism evidence="1 3">
    <name type="scientific">Porphyromonas somerae</name>
    <dbReference type="NCBI Taxonomy" id="322095"/>
    <lineage>
        <taxon>Bacteria</taxon>
        <taxon>Pseudomonadati</taxon>
        <taxon>Bacteroidota</taxon>
        <taxon>Bacteroidia</taxon>
        <taxon>Bacteroidales</taxon>
        <taxon>Porphyromonadaceae</taxon>
        <taxon>Porphyromonas</taxon>
    </lineage>
</organism>
<accession>A0A134B4M2</accession>
<gene>
    <name evidence="2" type="ORF">HMPREF3185_00102</name>
    <name evidence="1" type="ORF">HMPREF3185_01575</name>
</gene>
<keyword evidence="3" id="KW-1185">Reference proteome</keyword>
<evidence type="ECO:0000313" key="2">
    <source>
        <dbReference type="EMBL" id="KXB78576.1"/>
    </source>
</evidence>
<dbReference type="Proteomes" id="UP000070224">
    <property type="component" value="Unassembled WGS sequence"/>
</dbReference>
<evidence type="ECO:0000313" key="3">
    <source>
        <dbReference type="Proteomes" id="UP000070224"/>
    </source>
</evidence>
<name>A0A134B4M2_9PORP</name>
<reference evidence="1" key="2">
    <citation type="submission" date="2016-01" db="EMBL/GenBank/DDBJ databases">
        <authorList>
            <person name="Oliw E.H."/>
        </authorList>
    </citation>
    <scope>NUCLEOTIDE SEQUENCE [LARGE SCALE GENOMIC DNA]</scope>
    <source>
        <strain evidence="1">KA00683</strain>
    </source>
</reference>
<dbReference type="EMBL" id="LSDK01000108">
    <property type="protein sequence ID" value="KXB74899.1"/>
    <property type="molecule type" value="Genomic_DNA"/>
</dbReference>
<sequence>MHRAPDCVARICVNTYKREALLIVRFSVPLSTEKERCFTFNSHSEE</sequence>
<evidence type="ECO:0000313" key="1">
    <source>
        <dbReference type="EMBL" id="KXB74899.1"/>
    </source>
</evidence>
<dbReference type="AlphaFoldDB" id="A0A134B4M2"/>
<dbReference type="STRING" id="322095.HMPREF3185_00102"/>
<comment type="caution">
    <text evidence="1">The sequence shown here is derived from an EMBL/GenBank/DDBJ whole genome shotgun (WGS) entry which is preliminary data.</text>
</comment>
<reference evidence="3" key="1">
    <citation type="submission" date="2016-01" db="EMBL/GenBank/DDBJ databases">
        <authorList>
            <person name="Mitreva M."/>
            <person name="Pepin K.H."/>
            <person name="Mihindukulasuriya K.A."/>
            <person name="Fulton R."/>
            <person name="Fronick C."/>
            <person name="O'Laughlin M."/>
            <person name="Miner T."/>
            <person name="Herter B."/>
            <person name="Rosa B.A."/>
            <person name="Cordes M."/>
            <person name="Tomlinson C."/>
            <person name="Wollam A."/>
            <person name="Palsikar V.B."/>
            <person name="Mardis E.R."/>
            <person name="Wilson R.K."/>
        </authorList>
    </citation>
    <scope>NUCLEOTIDE SEQUENCE [LARGE SCALE GENOMIC DNA]</scope>
    <source>
        <strain evidence="3">KA00683</strain>
    </source>
</reference>
<dbReference type="PATRIC" id="fig|322095.3.peg.102"/>
<protein>
    <submittedName>
        <fullName evidence="1">Uncharacterized protein</fullName>
    </submittedName>
</protein>